<gene>
    <name evidence="1" type="ORF">L195_g038374</name>
</gene>
<organism evidence="1 2">
    <name type="scientific">Trifolium pratense</name>
    <name type="common">Red clover</name>
    <dbReference type="NCBI Taxonomy" id="57577"/>
    <lineage>
        <taxon>Eukaryota</taxon>
        <taxon>Viridiplantae</taxon>
        <taxon>Streptophyta</taxon>
        <taxon>Embryophyta</taxon>
        <taxon>Tracheophyta</taxon>
        <taxon>Spermatophyta</taxon>
        <taxon>Magnoliopsida</taxon>
        <taxon>eudicotyledons</taxon>
        <taxon>Gunneridae</taxon>
        <taxon>Pentapetalae</taxon>
        <taxon>rosids</taxon>
        <taxon>fabids</taxon>
        <taxon>Fabales</taxon>
        <taxon>Fabaceae</taxon>
        <taxon>Papilionoideae</taxon>
        <taxon>50 kb inversion clade</taxon>
        <taxon>NPAAA clade</taxon>
        <taxon>Hologalegina</taxon>
        <taxon>IRL clade</taxon>
        <taxon>Trifolieae</taxon>
        <taxon>Trifolium</taxon>
    </lineage>
</organism>
<dbReference type="EMBL" id="ASHM01041810">
    <property type="protein sequence ID" value="PNX82345.1"/>
    <property type="molecule type" value="Genomic_DNA"/>
</dbReference>
<dbReference type="AlphaFoldDB" id="A0A2K3LUY0"/>
<name>A0A2K3LUY0_TRIPR</name>
<reference evidence="1 2" key="2">
    <citation type="journal article" date="2017" name="Front. Plant Sci.">
        <title>Gene Classification and Mining of Molecular Markers Useful in Red Clover (Trifolium pratense) Breeding.</title>
        <authorList>
            <person name="Istvanek J."/>
            <person name="Dluhosova J."/>
            <person name="Dluhos P."/>
            <person name="Patkova L."/>
            <person name="Nedelnik J."/>
            <person name="Repkova J."/>
        </authorList>
    </citation>
    <scope>NUCLEOTIDE SEQUENCE [LARGE SCALE GENOMIC DNA]</scope>
    <source>
        <strain evidence="2">cv. Tatra</strain>
        <tissue evidence="1">Young leaves</tissue>
    </source>
</reference>
<evidence type="ECO:0000313" key="2">
    <source>
        <dbReference type="Proteomes" id="UP000236291"/>
    </source>
</evidence>
<protein>
    <submittedName>
        <fullName evidence="1">Uncharacterized protein</fullName>
    </submittedName>
</protein>
<sequence>METSTFKMIKVKVYKEKFIGRLCCTGTLFQTECWYRVRTGYRYAYGTPM</sequence>
<feature type="non-terminal residue" evidence="1">
    <location>
        <position position="49"/>
    </location>
</feature>
<proteinExistence type="predicted"/>
<evidence type="ECO:0000313" key="1">
    <source>
        <dbReference type="EMBL" id="PNX82345.1"/>
    </source>
</evidence>
<reference evidence="1 2" key="1">
    <citation type="journal article" date="2014" name="Am. J. Bot.">
        <title>Genome assembly and annotation for red clover (Trifolium pratense; Fabaceae).</title>
        <authorList>
            <person name="Istvanek J."/>
            <person name="Jaros M."/>
            <person name="Krenek A."/>
            <person name="Repkova J."/>
        </authorList>
    </citation>
    <scope>NUCLEOTIDE SEQUENCE [LARGE SCALE GENOMIC DNA]</scope>
    <source>
        <strain evidence="2">cv. Tatra</strain>
        <tissue evidence="1">Young leaves</tissue>
    </source>
</reference>
<dbReference type="Proteomes" id="UP000236291">
    <property type="component" value="Unassembled WGS sequence"/>
</dbReference>
<accession>A0A2K3LUY0</accession>
<comment type="caution">
    <text evidence="1">The sequence shown here is derived from an EMBL/GenBank/DDBJ whole genome shotgun (WGS) entry which is preliminary data.</text>
</comment>